<evidence type="ECO:0008006" key="4">
    <source>
        <dbReference type="Google" id="ProtNLM"/>
    </source>
</evidence>
<dbReference type="AlphaFoldDB" id="F5XTE4"/>
<gene>
    <name evidence="2" type="ordered locus">MLP_20020</name>
</gene>
<name>F5XTE4_MICPN</name>
<reference evidence="2 3" key="1">
    <citation type="submission" date="2011-05" db="EMBL/GenBank/DDBJ databases">
        <title>Whole genome sequence of Microlunatus phosphovorus NM-1.</title>
        <authorList>
            <person name="Hosoyama A."/>
            <person name="Sasaki K."/>
            <person name="Harada T."/>
            <person name="Igarashi R."/>
            <person name="Kawakoshi A."/>
            <person name="Sasagawa M."/>
            <person name="Fukada J."/>
            <person name="Nakamura S."/>
            <person name="Katano Y."/>
            <person name="Hanada S."/>
            <person name="Kamagata Y."/>
            <person name="Nakamura N."/>
            <person name="Yamazaki S."/>
            <person name="Fujita N."/>
        </authorList>
    </citation>
    <scope>NUCLEOTIDE SEQUENCE [LARGE SCALE GENOMIC DNA]</scope>
    <source>
        <strain evidence="3">ATCC 700054 / DSM 10555 / JCM 9379 / NBRC 101784 / NCIMB 13414 / VKM Ac-1990 / NM-1</strain>
    </source>
</reference>
<evidence type="ECO:0000313" key="2">
    <source>
        <dbReference type="EMBL" id="BAK35016.1"/>
    </source>
</evidence>
<keyword evidence="3" id="KW-1185">Reference proteome</keyword>
<evidence type="ECO:0000256" key="1">
    <source>
        <dbReference type="SAM" id="MobiDB-lite"/>
    </source>
</evidence>
<evidence type="ECO:0000313" key="3">
    <source>
        <dbReference type="Proteomes" id="UP000007947"/>
    </source>
</evidence>
<dbReference type="HOGENOM" id="CLU_1060957_0_0_11"/>
<protein>
    <recommendedName>
        <fullName evidence="4">GAF domain-containing protein</fullName>
    </recommendedName>
</protein>
<dbReference type="eggNOG" id="COG2203">
    <property type="taxonomic scope" value="Bacteria"/>
</dbReference>
<dbReference type="EMBL" id="AP012204">
    <property type="protein sequence ID" value="BAK35016.1"/>
    <property type="molecule type" value="Genomic_DNA"/>
</dbReference>
<dbReference type="Proteomes" id="UP000007947">
    <property type="component" value="Chromosome"/>
</dbReference>
<dbReference type="STRING" id="1032480.MLP_20020"/>
<accession>F5XTE4</accession>
<dbReference type="RefSeq" id="WP_013862888.1">
    <property type="nucleotide sequence ID" value="NC_015635.1"/>
</dbReference>
<sequence>MPWPGTAAGCGKIGAGFDFCKVRADDIHNEEGGIRPDSAEVQVAVDRLAATLDLSVLIEDRRQRPVWWSTRGPVDQTRTSTILDRHVDRQAADVVRELRLDRADGPVRTPAMPERGMCARWCVPARHDEHLVGFLWVLDPDSLITDEHLALLQECADPGGGGAGCVISSGGGSATASRGADRHPAVALRQRRSRRTRPSGAPSSRRTRPGRSTGQSRRLGAAGGDKRAGRHPPTTAATLPLLPSPCMCIGQPCTTGWNGSNS</sequence>
<dbReference type="KEGG" id="mph:MLP_20020"/>
<proteinExistence type="predicted"/>
<organism evidence="2 3">
    <name type="scientific">Microlunatus phosphovorus (strain ATCC 700054 / DSM 10555 / JCM 9379 / NBRC 101784 / NCIMB 13414 / VKM Ac-1990 / NM-1)</name>
    <dbReference type="NCBI Taxonomy" id="1032480"/>
    <lineage>
        <taxon>Bacteria</taxon>
        <taxon>Bacillati</taxon>
        <taxon>Actinomycetota</taxon>
        <taxon>Actinomycetes</taxon>
        <taxon>Propionibacteriales</taxon>
        <taxon>Propionibacteriaceae</taxon>
        <taxon>Microlunatus</taxon>
    </lineage>
</organism>
<feature type="compositionally biased region" description="Low complexity" evidence="1">
    <location>
        <begin position="198"/>
        <end position="218"/>
    </location>
</feature>
<feature type="region of interest" description="Disordered" evidence="1">
    <location>
        <begin position="170"/>
        <end position="238"/>
    </location>
</feature>